<dbReference type="VEuPathDB" id="ToxoDB:CSUI_010624"/>
<gene>
    <name evidence="6" type="ORF">CSUI_010624</name>
</gene>
<accession>A0A2C6KGP8</accession>
<dbReference type="InterPro" id="IPR008580">
    <property type="entry name" value="PPPDE_dom"/>
</dbReference>
<feature type="domain" description="PPPDE" evidence="5">
    <location>
        <begin position="114"/>
        <end position="200"/>
    </location>
</feature>
<dbReference type="SMART" id="SM01179">
    <property type="entry name" value="DUF862"/>
    <property type="match status" value="1"/>
</dbReference>
<dbReference type="RefSeq" id="XP_067917295.1">
    <property type="nucleotide sequence ID" value="XM_068070727.1"/>
</dbReference>
<proteinExistence type="inferred from homology"/>
<name>A0A2C6KGP8_9APIC</name>
<dbReference type="PANTHER" id="PTHR12378">
    <property type="entry name" value="DESUMOYLATING ISOPEPTIDASE"/>
    <property type="match status" value="1"/>
</dbReference>
<dbReference type="PROSITE" id="PS51858">
    <property type="entry name" value="PPPDE"/>
    <property type="match status" value="1"/>
</dbReference>
<evidence type="ECO:0000256" key="1">
    <source>
        <dbReference type="ARBA" id="ARBA00008140"/>
    </source>
</evidence>
<sequence>MREDGTFTTRHPSTSSSLSSHSASPLFPHLSSLPLDLHSFAVDRRRQDLLACAAACADLEKLDTFSVSSHSHQRDERKVGGSTTSNLSHTSSLIEHTGKSDLHPSPSPPLPSPNTVYLHVYDLDPTISKYVNKVMRPLGAGAFHAGVEVYGIEYCYGQTCDDSSGITINRPRKHPVHIYRETIVMGYVCHTLTTLFLQIS</sequence>
<keyword evidence="7" id="KW-1185">Reference proteome</keyword>
<feature type="compositionally biased region" description="Polar residues" evidence="4">
    <location>
        <begin position="1"/>
        <end position="10"/>
    </location>
</feature>
<evidence type="ECO:0000259" key="5">
    <source>
        <dbReference type="PROSITE" id="PS51858"/>
    </source>
</evidence>
<dbReference type="GO" id="GO:0016579">
    <property type="term" value="P:protein deubiquitination"/>
    <property type="evidence" value="ECO:0007669"/>
    <property type="project" value="TreeGrafter"/>
</dbReference>
<dbReference type="Pfam" id="PF05903">
    <property type="entry name" value="Peptidase_C97"/>
    <property type="match status" value="1"/>
</dbReference>
<keyword evidence="3" id="KW-0378">Hydrolase</keyword>
<evidence type="ECO:0000313" key="6">
    <source>
        <dbReference type="EMBL" id="PHJ15563.1"/>
    </source>
</evidence>
<evidence type="ECO:0000256" key="2">
    <source>
        <dbReference type="ARBA" id="ARBA00022670"/>
    </source>
</evidence>
<reference evidence="6 7" key="1">
    <citation type="journal article" date="2017" name="Int. J. Parasitol.">
        <title>The genome of the protozoan parasite Cystoisospora suis and a reverse vaccinology approach to identify vaccine candidates.</title>
        <authorList>
            <person name="Palmieri N."/>
            <person name="Shrestha A."/>
            <person name="Ruttkowski B."/>
            <person name="Beck T."/>
            <person name="Vogl C."/>
            <person name="Tomley F."/>
            <person name="Blake D.P."/>
            <person name="Joachim A."/>
        </authorList>
    </citation>
    <scope>NUCLEOTIDE SEQUENCE [LARGE SCALE GENOMIC DNA]</scope>
    <source>
        <strain evidence="6 7">Wien I</strain>
    </source>
</reference>
<dbReference type="InterPro" id="IPR042266">
    <property type="entry name" value="PPPDE_sf"/>
</dbReference>
<organism evidence="6 7">
    <name type="scientific">Cystoisospora suis</name>
    <dbReference type="NCBI Taxonomy" id="483139"/>
    <lineage>
        <taxon>Eukaryota</taxon>
        <taxon>Sar</taxon>
        <taxon>Alveolata</taxon>
        <taxon>Apicomplexa</taxon>
        <taxon>Conoidasida</taxon>
        <taxon>Coccidia</taxon>
        <taxon>Eucoccidiorida</taxon>
        <taxon>Eimeriorina</taxon>
        <taxon>Sarcocystidae</taxon>
        <taxon>Cystoisospora</taxon>
    </lineage>
</organism>
<dbReference type="GO" id="GO:0101005">
    <property type="term" value="F:deubiquitinase activity"/>
    <property type="evidence" value="ECO:0007669"/>
    <property type="project" value="TreeGrafter"/>
</dbReference>
<protein>
    <submittedName>
        <fullName evidence="6">Pppde peptidase domain protein</fullName>
    </submittedName>
</protein>
<dbReference type="PANTHER" id="PTHR12378:SF80">
    <property type="entry name" value="IP06716P-RELATED"/>
    <property type="match status" value="1"/>
</dbReference>
<dbReference type="GeneID" id="94433938"/>
<evidence type="ECO:0000313" key="7">
    <source>
        <dbReference type="Proteomes" id="UP000221165"/>
    </source>
</evidence>
<dbReference type="AlphaFoldDB" id="A0A2C6KGP8"/>
<feature type="region of interest" description="Disordered" evidence="4">
    <location>
        <begin position="1"/>
        <end position="23"/>
    </location>
</feature>
<dbReference type="GO" id="GO:0006508">
    <property type="term" value="P:proteolysis"/>
    <property type="evidence" value="ECO:0007669"/>
    <property type="project" value="UniProtKB-KW"/>
</dbReference>
<dbReference type="Gene3D" id="3.90.1720.30">
    <property type="entry name" value="PPPDE domains"/>
    <property type="match status" value="1"/>
</dbReference>
<dbReference type="OrthoDB" id="412286at2759"/>
<feature type="region of interest" description="Disordered" evidence="4">
    <location>
        <begin position="67"/>
        <end position="89"/>
    </location>
</feature>
<keyword evidence="2" id="KW-0645">Protease</keyword>
<dbReference type="EMBL" id="MIGC01007862">
    <property type="protein sequence ID" value="PHJ15563.1"/>
    <property type="molecule type" value="Genomic_DNA"/>
</dbReference>
<evidence type="ECO:0000256" key="3">
    <source>
        <dbReference type="ARBA" id="ARBA00022801"/>
    </source>
</evidence>
<comment type="caution">
    <text evidence="6">The sequence shown here is derived from an EMBL/GenBank/DDBJ whole genome shotgun (WGS) entry which is preliminary data.</text>
</comment>
<feature type="compositionally biased region" description="Low complexity" evidence="4">
    <location>
        <begin position="11"/>
        <end position="23"/>
    </location>
</feature>
<comment type="similarity">
    <text evidence="1">Belongs to the DeSI family.</text>
</comment>
<evidence type="ECO:0000256" key="4">
    <source>
        <dbReference type="SAM" id="MobiDB-lite"/>
    </source>
</evidence>
<dbReference type="Proteomes" id="UP000221165">
    <property type="component" value="Unassembled WGS sequence"/>
</dbReference>